<dbReference type="Gene3D" id="3.30.40.10">
    <property type="entry name" value="Zinc/RING finger domain, C3HC4 (zinc finger)"/>
    <property type="match status" value="1"/>
</dbReference>
<dbReference type="InterPro" id="IPR017455">
    <property type="entry name" value="Znf_FYVE-rel"/>
</dbReference>
<feature type="compositionally biased region" description="Basic residues" evidence="13">
    <location>
        <begin position="235"/>
        <end position="253"/>
    </location>
</feature>
<dbReference type="EMBL" id="CU928175">
    <property type="protein sequence ID" value="CAR26963.1"/>
    <property type="molecule type" value="Genomic_DNA"/>
</dbReference>
<evidence type="ECO:0000259" key="15">
    <source>
        <dbReference type="PROSITE" id="PS50179"/>
    </source>
</evidence>
<dbReference type="KEGG" id="zro:ZYRO0C05544g"/>
<evidence type="ECO:0000256" key="7">
    <source>
        <dbReference type="ARBA" id="ARBA00022771"/>
    </source>
</evidence>
<keyword evidence="6 10" id="KW-0967">Endosome</keyword>
<dbReference type="Gene3D" id="1.25.40.90">
    <property type="match status" value="1"/>
</dbReference>
<keyword evidence="8" id="KW-0862">Zinc</keyword>
<dbReference type="InterPro" id="IPR000306">
    <property type="entry name" value="Znf_FYVE"/>
</dbReference>
<keyword evidence="17" id="KW-1185">Reference proteome</keyword>
<dbReference type="Gene3D" id="6.10.140.100">
    <property type="match status" value="1"/>
</dbReference>
<protein>
    <recommendedName>
        <fullName evidence="3 10">Vacuolar protein sorting-associated protein 27</fullName>
    </recommendedName>
</protein>
<dbReference type="FunCoup" id="C5DT52">
    <property type="interactions" value="139"/>
</dbReference>
<dbReference type="STRING" id="559307.C5DT52"/>
<dbReference type="Pfam" id="PF00790">
    <property type="entry name" value="VHS"/>
    <property type="match status" value="1"/>
</dbReference>
<evidence type="ECO:0000313" key="17">
    <source>
        <dbReference type="Proteomes" id="UP000008536"/>
    </source>
</evidence>
<feature type="region of interest" description="Disordered" evidence="13">
    <location>
        <begin position="234"/>
        <end position="259"/>
    </location>
</feature>
<dbReference type="SUPFAM" id="SSF57903">
    <property type="entry name" value="FYVE/PHD zinc finger"/>
    <property type="match status" value="1"/>
</dbReference>
<dbReference type="InterPro" id="IPR011011">
    <property type="entry name" value="Znf_FYVE_PHD"/>
</dbReference>
<dbReference type="PROSITE" id="PS50330">
    <property type="entry name" value="UIM"/>
    <property type="match status" value="1"/>
</dbReference>
<dbReference type="PROSITE" id="PS50178">
    <property type="entry name" value="ZF_FYVE"/>
    <property type="match status" value="1"/>
</dbReference>
<evidence type="ECO:0000313" key="16">
    <source>
        <dbReference type="EMBL" id="CAR26963.1"/>
    </source>
</evidence>
<dbReference type="Pfam" id="PF02809">
    <property type="entry name" value="UIM"/>
    <property type="match status" value="2"/>
</dbReference>
<evidence type="ECO:0000256" key="11">
    <source>
        <dbReference type="PROSITE-ProRule" id="PRU00091"/>
    </source>
</evidence>
<gene>
    <name evidence="16" type="ordered locus">ZYRO0C05544g</name>
</gene>
<dbReference type="InterPro" id="IPR049425">
    <property type="entry name" value="Vps27_GAT-like"/>
</dbReference>
<reference evidence="16 17" key="1">
    <citation type="journal article" date="2009" name="Genome Res.">
        <title>Comparative genomics of protoploid Saccharomycetaceae.</title>
        <authorList>
            <consortium name="The Genolevures Consortium"/>
            <person name="Souciet J.-L."/>
            <person name="Dujon B."/>
            <person name="Gaillardin C."/>
            <person name="Johnston M."/>
            <person name="Baret P.V."/>
            <person name="Cliften P."/>
            <person name="Sherman D.J."/>
            <person name="Weissenbach J."/>
            <person name="Westhof E."/>
            <person name="Wincker P."/>
            <person name="Jubin C."/>
            <person name="Poulain J."/>
            <person name="Barbe V."/>
            <person name="Segurens B."/>
            <person name="Artiguenave F."/>
            <person name="Anthouard V."/>
            <person name="Vacherie B."/>
            <person name="Val M.-E."/>
            <person name="Fulton R.S."/>
            <person name="Minx P."/>
            <person name="Wilson R."/>
            <person name="Durrens P."/>
            <person name="Jean G."/>
            <person name="Marck C."/>
            <person name="Martin T."/>
            <person name="Nikolski M."/>
            <person name="Rolland T."/>
            <person name="Seret M.-L."/>
            <person name="Casaregola S."/>
            <person name="Despons L."/>
            <person name="Fairhead C."/>
            <person name="Fischer G."/>
            <person name="Lafontaine I."/>
            <person name="Leh V."/>
            <person name="Lemaire M."/>
            <person name="de Montigny J."/>
            <person name="Neuveglise C."/>
            <person name="Thierry A."/>
            <person name="Blanc-Lenfle I."/>
            <person name="Bleykasten C."/>
            <person name="Diffels J."/>
            <person name="Fritsch E."/>
            <person name="Frangeul L."/>
            <person name="Goeffon A."/>
            <person name="Jauniaux N."/>
            <person name="Kachouri-Lafond R."/>
            <person name="Payen C."/>
            <person name="Potier S."/>
            <person name="Pribylova L."/>
            <person name="Ozanne C."/>
            <person name="Richard G.-F."/>
            <person name="Sacerdot C."/>
            <person name="Straub M.-L."/>
            <person name="Talla E."/>
        </authorList>
    </citation>
    <scope>NUCLEOTIDE SEQUENCE [LARGE SCALE GENOMIC DNA]</scope>
    <source>
        <strain evidence="16 17">ATCC 2623 / CBS 732 / BCRC 21506 / NBRC 1130 / NCYC 568 / NRRL Y-229</strain>
    </source>
</reference>
<comment type="subcellular location">
    <subcellularLocation>
        <location evidence="1 10">Endosome membrane</location>
        <topology evidence="1 10">Peripheral membrane protein</topology>
        <orientation evidence="1 10">Cytoplasmic side</orientation>
    </subcellularLocation>
</comment>
<keyword evidence="5" id="KW-0677">Repeat</keyword>
<keyword evidence="12" id="KW-0175">Coiled coil</keyword>
<evidence type="ECO:0000256" key="4">
    <source>
        <dbReference type="ARBA" id="ARBA00022723"/>
    </source>
</evidence>
<evidence type="ECO:0000256" key="1">
    <source>
        <dbReference type="ARBA" id="ARBA00004125"/>
    </source>
</evidence>
<organism evidence="16 17">
    <name type="scientific">Zygosaccharomyces rouxii (strain ATCC 2623 / CBS 732 / NBRC 1130 / NCYC 568 / NRRL Y-229)</name>
    <dbReference type="NCBI Taxonomy" id="559307"/>
    <lineage>
        <taxon>Eukaryota</taxon>
        <taxon>Fungi</taxon>
        <taxon>Dikarya</taxon>
        <taxon>Ascomycota</taxon>
        <taxon>Saccharomycotina</taxon>
        <taxon>Saccharomycetes</taxon>
        <taxon>Saccharomycetales</taxon>
        <taxon>Saccharomycetaceae</taxon>
        <taxon>Zygosaccharomyces</taxon>
    </lineage>
</organism>
<dbReference type="PANTHER" id="PTHR47794:SF1">
    <property type="entry name" value="VACUOLAR PROTEIN SORTING-ASSOCIATED PROTEIN 27"/>
    <property type="match status" value="1"/>
</dbReference>
<evidence type="ECO:0000256" key="6">
    <source>
        <dbReference type="ARBA" id="ARBA00022753"/>
    </source>
</evidence>
<dbReference type="CDD" id="cd21385">
    <property type="entry name" value="GAT_Vps27"/>
    <property type="match status" value="1"/>
</dbReference>
<feature type="compositionally biased region" description="Basic and acidic residues" evidence="13">
    <location>
        <begin position="274"/>
        <end position="283"/>
    </location>
</feature>
<dbReference type="InterPro" id="IPR017073">
    <property type="entry name" value="HGS/VPS27"/>
</dbReference>
<evidence type="ECO:0000256" key="12">
    <source>
        <dbReference type="SAM" id="Coils"/>
    </source>
</evidence>
<comment type="similarity">
    <text evidence="2 10">Belongs to the VPS27 family.</text>
</comment>
<dbReference type="InterPro" id="IPR002014">
    <property type="entry name" value="VHS_dom"/>
</dbReference>
<evidence type="ECO:0000256" key="5">
    <source>
        <dbReference type="ARBA" id="ARBA00022737"/>
    </source>
</evidence>
<dbReference type="GO" id="GO:0006623">
    <property type="term" value="P:protein targeting to vacuole"/>
    <property type="evidence" value="ECO:0007669"/>
    <property type="project" value="TreeGrafter"/>
</dbReference>
<dbReference type="GO" id="GO:0033565">
    <property type="term" value="C:ESCRT-0 complex"/>
    <property type="evidence" value="ECO:0007669"/>
    <property type="project" value="TreeGrafter"/>
</dbReference>
<feature type="region of interest" description="Disordered" evidence="13">
    <location>
        <begin position="274"/>
        <end position="301"/>
    </location>
</feature>
<dbReference type="InParanoid" id="C5DT52"/>
<dbReference type="Pfam" id="PF01363">
    <property type="entry name" value="FYVE"/>
    <property type="match status" value="1"/>
</dbReference>
<dbReference type="SMART" id="SM00064">
    <property type="entry name" value="FYVE"/>
    <property type="match status" value="1"/>
</dbReference>
<evidence type="ECO:0000256" key="8">
    <source>
        <dbReference type="ARBA" id="ARBA00022833"/>
    </source>
</evidence>
<dbReference type="FunFam" id="1.25.40.90:FF:000039">
    <property type="entry name" value="Vacuolar protein sorting-associated protein 27"/>
    <property type="match status" value="1"/>
</dbReference>
<dbReference type="Gene3D" id="1.20.5.1940">
    <property type="match status" value="1"/>
</dbReference>
<accession>C5DT52</accession>
<dbReference type="InterPro" id="IPR003903">
    <property type="entry name" value="UIM_dom"/>
</dbReference>
<keyword evidence="9 10" id="KW-0472">Membrane</keyword>
<evidence type="ECO:0000256" key="13">
    <source>
        <dbReference type="SAM" id="MobiDB-lite"/>
    </source>
</evidence>
<evidence type="ECO:0000256" key="10">
    <source>
        <dbReference type="PIRNR" id="PIRNR036956"/>
    </source>
</evidence>
<feature type="compositionally biased region" description="Low complexity" evidence="13">
    <location>
        <begin position="588"/>
        <end position="597"/>
    </location>
</feature>
<feature type="domain" description="FYVE-type" evidence="14">
    <location>
        <begin position="171"/>
        <end position="231"/>
    </location>
</feature>
<dbReference type="InterPro" id="IPR013083">
    <property type="entry name" value="Znf_RING/FYVE/PHD"/>
</dbReference>
<dbReference type="GO" id="GO:0010008">
    <property type="term" value="C:endosome membrane"/>
    <property type="evidence" value="ECO:0007669"/>
    <property type="project" value="UniProtKB-SubCell"/>
</dbReference>
<dbReference type="SMART" id="SM00288">
    <property type="entry name" value="VHS"/>
    <property type="match status" value="1"/>
</dbReference>
<dbReference type="CDD" id="cd16979">
    <property type="entry name" value="VHS_Vps27"/>
    <property type="match status" value="1"/>
</dbReference>
<keyword evidence="7 11" id="KW-0863">Zinc-finger</keyword>
<dbReference type="Proteomes" id="UP000008536">
    <property type="component" value="Chromosome C"/>
</dbReference>
<sequence length="607" mass="68771">MMSTTSSGELDALIERATSESIPHGELDLPVALEVSDIVRSRRLTPKECMRCLKRRVVNTSDNPNVQLSSWRLIDICIKNGGFPFIKEVCSREFMDTMEHAILKNSDNYDVESLVAKILYELHIAFKNDLQFSYVNRVYEKLVARGVDFPREVQDGSSPLAMFDSRTPADWVDSDVCMICSKKFSLFLRRHHCRSCGGVFCQDHSSNSIVLPDLGIYEPVRVCDDCFEDYDSKKHLSNGKKKHHHSGRHKKSKSQAYDEDEQLKKAIELSLKESKGGSDEIIKETTPPAPAPTTEEENDPELKAAIAASLALAEEEKRRRETAQQQQEQWQNQQQQQLQQEQLQQRQLPSLDVTATEEEDIHLFASLVERMKGQSATEILEDTQLQRLYQKVIGSRPKINHALNDTVQKYNSLIDMNTKISDIMNIYDDLLERQLQSINLSERYTVPQGPSDPYTYYQQTRTAPAAQRTAQPPQPIETHAAVAPPQRHLDQIRDLQMPVTETPTGRADLASVPSEPPYPTTEEEMESSVSTPELLTHQRSKSGQETATAPYPVEEESTVKSQSEITNFNFPTVPSRKVIQQEPEHVSEPAAEETAAPPKEEELLIEL</sequence>
<dbReference type="GO" id="GO:0043130">
    <property type="term" value="F:ubiquitin binding"/>
    <property type="evidence" value="ECO:0007669"/>
    <property type="project" value="InterPro"/>
</dbReference>
<comment type="function">
    <text evidence="10">Component of the ESCRT-0 complex which is the sorting receptor for ubiquitinated cargo proteins at the multivesicular body (MVB) and recruits ESCRT-I to the MVB outer membrane.</text>
</comment>
<feature type="domain" description="VHS" evidence="15">
    <location>
        <begin position="19"/>
        <end position="150"/>
    </location>
</feature>
<dbReference type="InterPro" id="IPR008942">
    <property type="entry name" value="ENTH_VHS"/>
</dbReference>
<dbReference type="GO" id="GO:0032266">
    <property type="term" value="F:phosphatidylinositol-3-phosphate binding"/>
    <property type="evidence" value="ECO:0007669"/>
    <property type="project" value="UniProtKB-ARBA"/>
</dbReference>
<feature type="coiled-coil region" evidence="12">
    <location>
        <begin position="306"/>
        <end position="340"/>
    </location>
</feature>
<dbReference type="GO" id="GO:0008270">
    <property type="term" value="F:zinc ion binding"/>
    <property type="evidence" value="ECO:0007669"/>
    <property type="project" value="UniProtKB-KW"/>
</dbReference>
<dbReference type="PANTHER" id="PTHR47794">
    <property type="entry name" value="VACUOLAR PROTEIN SORTING-ASSOCIATED PROTEIN 27"/>
    <property type="match status" value="1"/>
</dbReference>
<dbReference type="AlphaFoldDB" id="C5DT52"/>
<dbReference type="PROSITE" id="PS50179">
    <property type="entry name" value="VHS"/>
    <property type="match status" value="1"/>
</dbReference>
<feature type="compositionally biased region" description="Basic and acidic residues" evidence="13">
    <location>
        <begin position="598"/>
        <end position="607"/>
    </location>
</feature>
<dbReference type="CDD" id="cd15760">
    <property type="entry name" value="FYVE_scVPS27p_like"/>
    <property type="match status" value="1"/>
</dbReference>
<feature type="region of interest" description="Disordered" evidence="13">
    <location>
        <begin position="502"/>
        <end position="607"/>
    </location>
</feature>
<dbReference type="SMART" id="SM00726">
    <property type="entry name" value="UIM"/>
    <property type="match status" value="2"/>
</dbReference>
<evidence type="ECO:0000256" key="3">
    <source>
        <dbReference type="ARBA" id="ARBA00017753"/>
    </source>
</evidence>
<proteinExistence type="inferred from homology"/>
<dbReference type="GO" id="GO:0043328">
    <property type="term" value="P:protein transport to vacuole involved in ubiquitin-dependent protein catabolic process via the multivesicular body sorting pathway"/>
    <property type="evidence" value="ECO:0007669"/>
    <property type="project" value="TreeGrafter"/>
</dbReference>
<dbReference type="SUPFAM" id="SSF48464">
    <property type="entry name" value="ENTH/VHS domain"/>
    <property type="match status" value="1"/>
</dbReference>
<dbReference type="PIRSF" id="PIRSF036956">
    <property type="entry name" value="Hrs_Vps27"/>
    <property type="match status" value="1"/>
</dbReference>
<feature type="compositionally biased region" description="Polar residues" evidence="13">
    <location>
        <begin position="559"/>
        <end position="572"/>
    </location>
</feature>
<evidence type="ECO:0000259" key="14">
    <source>
        <dbReference type="PROSITE" id="PS50178"/>
    </source>
</evidence>
<evidence type="ECO:0000256" key="9">
    <source>
        <dbReference type="ARBA" id="ARBA00023136"/>
    </source>
</evidence>
<keyword evidence="4" id="KW-0479">Metal-binding</keyword>
<dbReference type="HOGENOM" id="CLU_011862_2_0_1"/>
<dbReference type="Pfam" id="PF21356">
    <property type="entry name" value="Vps27_GAT-like"/>
    <property type="match status" value="1"/>
</dbReference>
<evidence type="ECO:0000256" key="2">
    <source>
        <dbReference type="ARBA" id="ARBA00008597"/>
    </source>
</evidence>
<name>C5DT52_ZYGRC</name>
<comment type="subunit">
    <text evidence="10">Component of the ESCRT-0 complex composed of HSE1 and VPS27.</text>
</comment>